<keyword evidence="4" id="KW-1003">Cell membrane</keyword>
<dbReference type="GO" id="GO:0030246">
    <property type="term" value="F:carbohydrate binding"/>
    <property type="evidence" value="ECO:0007669"/>
    <property type="project" value="UniProtKB-KW"/>
</dbReference>
<feature type="chain" id="PRO_5011728131" description="Lectin-like protein BA14k" evidence="8">
    <location>
        <begin position="31"/>
        <end position="110"/>
    </location>
</feature>
<feature type="signal peptide" evidence="8">
    <location>
        <begin position="1"/>
        <end position="30"/>
    </location>
</feature>
<evidence type="ECO:0000256" key="1">
    <source>
        <dbReference type="ARBA" id="ARBA00004167"/>
    </source>
</evidence>
<comment type="subcellular location">
    <subcellularLocation>
        <location evidence="1">Membrane</location>
        <topology evidence="1">Single-pass membrane protein</topology>
    </subcellularLocation>
</comment>
<proteinExistence type="inferred from homology"/>
<name>A0A1I5K4B7_9HYPH</name>
<evidence type="ECO:0000256" key="8">
    <source>
        <dbReference type="SAM" id="SignalP"/>
    </source>
</evidence>
<dbReference type="AlphaFoldDB" id="A0A1I5K4B7"/>
<feature type="transmembrane region" description="Helical" evidence="7">
    <location>
        <begin position="38"/>
        <end position="55"/>
    </location>
</feature>
<comment type="function">
    <text evidence="6">Has immunoglobulin-binding and hemagglutination properties, and can bind to mannose. Essential for virulence. May be involved in LPS biosynthesis or polysaccharide transport.</text>
</comment>
<organism evidence="9 10">
    <name type="scientific">Cohaesibacter marisflavi</name>
    <dbReference type="NCBI Taxonomy" id="655353"/>
    <lineage>
        <taxon>Bacteria</taxon>
        <taxon>Pseudomonadati</taxon>
        <taxon>Pseudomonadota</taxon>
        <taxon>Alphaproteobacteria</taxon>
        <taxon>Hyphomicrobiales</taxon>
        <taxon>Cohaesibacteraceae</taxon>
    </lineage>
</organism>
<evidence type="ECO:0000313" key="9">
    <source>
        <dbReference type="EMBL" id="SFO79944.1"/>
    </source>
</evidence>
<evidence type="ECO:0000256" key="4">
    <source>
        <dbReference type="ARBA" id="ARBA00022475"/>
    </source>
</evidence>
<dbReference type="Pfam" id="PF07886">
    <property type="entry name" value="BA14K"/>
    <property type="match status" value="1"/>
</dbReference>
<evidence type="ECO:0000256" key="7">
    <source>
        <dbReference type="SAM" id="Phobius"/>
    </source>
</evidence>
<keyword evidence="7" id="KW-1133">Transmembrane helix</keyword>
<keyword evidence="10" id="KW-1185">Reference proteome</keyword>
<keyword evidence="5" id="KW-0430">Lectin</keyword>
<protein>
    <recommendedName>
        <fullName evidence="3">Lectin-like protein BA14k</fullName>
    </recommendedName>
</protein>
<keyword evidence="7" id="KW-0472">Membrane</keyword>
<dbReference type="EMBL" id="FOVR01000013">
    <property type="protein sequence ID" value="SFO79944.1"/>
    <property type="molecule type" value="Genomic_DNA"/>
</dbReference>
<gene>
    <name evidence="9" type="ORF">SAMN04488056_11326</name>
</gene>
<keyword evidence="8" id="KW-0732">Signal</keyword>
<comment type="similarity">
    <text evidence="2">Belongs to the BA14k family.</text>
</comment>
<evidence type="ECO:0000313" key="10">
    <source>
        <dbReference type="Proteomes" id="UP000199236"/>
    </source>
</evidence>
<accession>A0A1I5K4B7</accession>
<dbReference type="RefSeq" id="WP_175528168.1">
    <property type="nucleotide sequence ID" value="NZ_FOVR01000013.1"/>
</dbReference>
<sequence>MFKKSIATFAMIASIAAATSLALPSNQAEAAGGRNAAFAVGAITGLTFGAIAASAHHGRHYAPRRSAHRHYGRPAPWTRAWYRYCGARYRSFDPHTGYYVTYSGRHRFCR</sequence>
<evidence type="ECO:0000256" key="2">
    <source>
        <dbReference type="ARBA" id="ARBA00010270"/>
    </source>
</evidence>
<evidence type="ECO:0000256" key="6">
    <source>
        <dbReference type="ARBA" id="ARBA00025321"/>
    </source>
</evidence>
<dbReference type="Proteomes" id="UP000199236">
    <property type="component" value="Unassembled WGS sequence"/>
</dbReference>
<reference evidence="9 10" key="1">
    <citation type="submission" date="2016-10" db="EMBL/GenBank/DDBJ databases">
        <authorList>
            <person name="de Groot N.N."/>
        </authorList>
    </citation>
    <scope>NUCLEOTIDE SEQUENCE [LARGE SCALE GENOMIC DNA]</scope>
    <source>
        <strain evidence="9 10">CGMCC 1.9157</strain>
    </source>
</reference>
<evidence type="ECO:0000256" key="3">
    <source>
        <dbReference type="ARBA" id="ARBA00020552"/>
    </source>
</evidence>
<keyword evidence="7" id="KW-0812">Transmembrane</keyword>
<evidence type="ECO:0000256" key="5">
    <source>
        <dbReference type="ARBA" id="ARBA00022734"/>
    </source>
</evidence>
<dbReference type="InterPro" id="IPR012413">
    <property type="entry name" value="BA14K"/>
</dbReference>
<dbReference type="GO" id="GO:0016020">
    <property type="term" value="C:membrane"/>
    <property type="evidence" value="ECO:0007669"/>
    <property type="project" value="UniProtKB-SubCell"/>
</dbReference>